<dbReference type="Proteomes" id="UP000014974">
    <property type="component" value="Unassembled WGS sequence"/>
</dbReference>
<comment type="caution">
    <text evidence="1">The sequence shown here is derived from an EMBL/GenBank/DDBJ whole genome shotgun (WGS) entry which is preliminary data.</text>
</comment>
<reference evidence="1 2" key="1">
    <citation type="journal article" date="2013" name="Genome Announc.">
        <title>Draft Genome Sequence of Cyclobacterium qasimii Strain M12-11BT, Isolated from Arctic Marine Sediment.</title>
        <authorList>
            <person name="Shivaji S."/>
            <person name="Ara S."/>
            <person name="Singh A."/>
            <person name="Kumar Pinnaka A."/>
        </authorList>
    </citation>
    <scope>NUCLEOTIDE SEQUENCE [LARGE SCALE GENOMIC DNA]</scope>
    <source>
        <strain evidence="1 2">M12-11B</strain>
    </source>
</reference>
<proteinExistence type="predicted"/>
<evidence type="ECO:0000313" key="1">
    <source>
        <dbReference type="EMBL" id="EPR66796.1"/>
    </source>
</evidence>
<accession>S7VA38</accession>
<protein>
    <submittedName>
        <fullName evidence="1">Uncharacterized protein</fullName>
    </submittedName>
</protein>
<dbReference type="EMBL" id="ATNM01000141">
    <property type="protein sequence ID" value="EPR66796.1"/>
    <property type="molecule type" value="Genomic_DNA"/>
</dbReference>
<evidence type="ECO:0000313" key="2">
    <source>
        <dbReference type="Proteomes" id="UP000014974"/>
    </source>
</evidence>
<organism evidence="1 2">
    <name type="scientific">Cyclobacterium qasimii M12-11B</name>
    <dbReference type="NCBI Taxonomy" id="641524"/>
    <lineage>
        <taxon>Bacteria</taxon>
        <taxon>Pseudomonadati</taxon>
        <taxon>Bacteroidota</taxon>
        <taxon>Cytophagia</taxon>
        <taxon>Cytophagales</taxon>
        <taxon>Cyclobacteriaceae</taxon>
        <taxon>Cyclobacterium</taxon>
    </lineage>
</organism>
<name>S7VA38_9BACT</name>
<gene>
    <name evidence="1" type="ORF">ADICYQ_4228</name>
</gene>
<sequence>MKSIIGEKQLIKLPLQAERGCYAIGTMRSKKRAIILNE</sequence>
<dbReference type="AlphaFoldDB" id="S7VA38"/>